<keyword evidence="4" id="KW-1185">Reference proteome</keyword>
<feature type="compositionally biased region" description="Basic and acidic residues" evidence="1">
    <location>
        <begin position="40"/>
        <end position="49"/>
    </location>
</feature>
<dbReference type="Proteomes" id="UP000022910">
    <property type="component" value="Unassembled WGS sequence"/>
</dbReference>
<evidence type="ECO:0000256" key="1">
    <source>
        <dbReference type="SAM" id="MobiDB-lite"/>
    </source>
</evidence>
<feature type="region of interest" description="Disordered" evidence="1">
    <location>
        <begin position="1"/>
        <end position="49"/>
    </location>
</feature>
<protein>
    <recommendedName>
        <fullName evidence="2">DUF6570 domain-containing protein</fullName>
    </recommendedName>
</protein>
<proteinExistence type="predicted"/>
<dbReference type="Pfam" id="PF20209">
    <property type="entry name" value="DUF6570"/>
    <property type="match status" value="1"/>
</dbReference>
<evidence type="ECO:0000313" key="4">
    <source>
        <dbReference type="Proteomes" id="UP000022910"/>
    </source>
</evidence>
<evidence type="ECO:0000313" key="3">
    <source>
        <dbReference type="EMBL" id="EXX58459.1"/>
    </source>
</evidence>
<dbReference type="EMBL" id="JEMT01026800">
    <property type="protein sequence ID" value="EXX58459.1"/>
    <property type="molecule type" value="Genomic_DNA"/>
</dbReference>
<comment type="caution">
    <text evidence="3">The sequence shown here is derived from an EMBL/GenBank/DDBJ whole genome shotgun (WGS) entry which is preliminary data.</text>
</comment>
<feature type="domain" description="DUF6570" evidence="2">
    <location>
        <begin position="180"/>
        <end position="306"/>
    </location>
</feature>
<feature type="compositionally biased region" description="Basic and acidic residues" evidence="1">
    <location>
        <begin position="1"/>
        <end position="10"/>
    </location>
</feature>
<accession>A0A015JTR6</accession>
<feature type="compositionally biased region" description="Basic and acidic residues" evidence="1">
    <location>
        <begin position="17"/>
        <end position="29"/>
    </location>
</feature>
<reference evidence="3 4" key="1">
    <citation type="submission" date="2014-02" db="EMBL/GenBank/DDBJ databases">
        <title>Single nucleus genome sequencing reveals high similarity among nuclei of an endomycorrhizal fungus.</title>
        <authorList>
            <person name="Lin K."/>
            <person name="Geurts R."/>
            <person name="Zhang Z."/>
            <person name="Limpens E."/>
            <person name="Saunders D.G."/>
            <person name="Mu D."/>
            <person name="Pang E."/>
            <person name="Cao H."/>
            <person name="Cha H."/>
            <person name="Lin T."/>
            <person name="Zhou Q."/>
            <person name="Shang Y."/>
            <person name="Li Y."/>
            <person name="Ivanov S."/>
            <person name="Sharma T."/>
            <person name="Velzen R.V."/>
            <person name="Ruijter N.D."/>
            <person name="Aanen D.K."/>
            <person name="Win J."/>
            <person name="Kamoun S."/>
            <person name="Bisseling T."/>
            <person name="Huang S."/>
        </authorList>
    </citation>
    <scope>NUCLEOTIDE SEQUENCE [LARGE SCALE GENOMIC DNA]</scope>
    <source>
        <strain evidence="4">DAOM197198w</strain>
    </source>
</reference>
<gene>
    <name evidence="3" type="ORF">RirG_197810</name>
</gene>
<dbReference type="HOGENOM" id="CLU_038499_0_0_1"/>
<feature type="compositionally biased region" description="Low complexity" evidence="1">
    <location>
        <begin position="98"/>
        <end position="110"/>
    </location>
</feature>
<organism evidence="3 4">
    <name type="scientific">Rhizophagus irregularis (strain DAOM 197198w)</name>
    <name type="common">Glomus intraradices</name>
    <dbReference type="NCBI Taxonomy" id="1432141"/>
    <lineage>
        <taxon>Eukaryota</taxon>
        <taxon>Fungi</taxon>
        <taxon>Fungi incertae sedis</taxon>
        <taxon>Mucoromycota</taxon>
        <taxon>Glomeromycotina</taxon>
        <taxon>Glomeromycetes</taxon>
        <taxon>Glomerales</taxon>
        <taxon>Glomeraceae</taxon>
        <taxon>Rhizophagus</taxon>
    </lineage>
</organism>
<dbReference type="AlphaFoldDB" id="A0A015JTR6"/>
<name>A0A015JTR6_RHIIW</name>
<feature type="region of interest" description="Disordered" evidence="1">
    <location>
        <begin position="90"/>
        <end position="115"/>
    </location>
</feature>
<evidence type="ECO:0000259" key="2">
    <source>
        <dbReference type="Pfam" id="PF20209"/>
    </source>
</evidence>
<sequence>MENKFISRDALRKRKARENETPNQRETRLAKQCGSRQQKRAREDAEEREACVARDKERKCVKLAAEMNEQHETRLSYYRERRNYLKNIQNTTDQDLNSQRQQPQQKSQDSGADGADGAEIRVAADALSESDQNLLKKFRDKVDKFKHAVCPTCKESFPSIVLIKGECRRCHSETIFLKNKNLPKKFSADNNMNPGEVPDELQGFTEIEEMLIARIFPVMSVYRLRGGQHGYRGNVINFPQDVQEFATKLPRHPSSLDVLVIRRKSESNPEAFRDFRVRRLKVACALIWLKENNRYYADITIDHEVLRSLPNNDPIDEQLQDIEEEPDFENDEDVITRTFVPYLPPAYHEDVAIKNTLDRVQDNNRPITWPQMNSNPVNEFQTSGYIACAFPSLYPTGNADLCAERIRDVKPAEYFKHLLLYKDGRFARHAR</sequence>
<dbReference type="InterPro" id="IPR046700">
    <property type="entry name" value="DUF6570"/>
</dbReference>
<dbReference type="STRING" id="1432141.A0A015JTR6"/>